<proteinExistence type="predicted"/>
<protein>
    <submittedName>
        <fullName evidence="1">Uncharacterized protein</fullName>
    </submittedName>
</protein>
<name>A0AAP2D754_9BACT</name>
<organism evidence="1 2">
    <name type="scientific">Dawidia soli</name>
    <dbReference type="NCBI Taxonomy" id="2782352"/>
    <lineage>
        <taxon>Bacteria</taxon>
        <taxon>Pseudomonadati</taxon>
        <taxon>Bacteroidota</taxon>
        <taxon>Cytophagia</taxon>
        <taxon>Cytophagales</taxon>
        <taxon>Chryseotaleaceae</taxon>
        <taxon>Dawidia</taxon>
    </lineage>
</organism>
<dbReference type="Proteomes" id="UP001319180">
    <property type="component" value="Unassembled WGS sequence"/>
</dbReference>
<keyword evidence="2" id="KW-1185">Reference proteome</keyword>
<sequence>MRQNATHIPYMNTLRACRTRMSQEGYDEDFHATSSGLRSLQTNQVYKVEDVRVITSYRFEGLSNPSDHAVMYVIETNDGRKGTLVDLFSDQPHPSIARLLAKAGVR</sequence>
<evidence type="ECO:0000313" key="1">
    <source>
        <dbReference type="EMBL" id="MBT1686673.1"/>
    </source>
</evidence>
<accession>A0AAP2D754</accession>
<gene>
    <name evidence="1" type="ORF">KK078_08905</name>
</gene>
<dbReference type="RefSeq" id="WP_254089910.1">
    <property type="nucleotide sequence ID" value="NZ_JAHESC010000010.1"/>
</dbReference>
<dbReference type="AlphaFoldDB" id="A0AAP2D754"/>
<comment type="caution">
    <text evidence="1">The sequence shown here is derived from an EMBL/GenBank/DDBJ whole genome shotgun (WGS) entry which is preliminary data.</text>
</comment>
<evidence type="ECO:0000313" key="2">
    <source>
        <dbReference type="Proteomes" id="UP001319180"/>
    </source>
</evidence>
<reference evidence="1 2" key="1">
    <citation type="submission" date="2021-05" db="EMBL/GenBank/DDBJ databases">
        <title>A Polyphasic approach of four new species of the genus Ohtaekwangia: Ohtaekwangia histidinii sp. nov., Ohtaekwangia cretensis sp. nov., Ohtaekwangia indiensis sp. nov., Ohtaekwangia reichenbachii sp. nov. from diverse environment.</title>
        <authorList>
            <person name="Octaviana S."/>
        </authorList>
    </citation>
    <scope>NUCLEOTIDE SEQUENCE [LARGE SCALE GENOMIC DNA]</scope>
    <source>
        <strain evidence="1 2">PWU37</strain>
    </source>
</reference>
<dbReference type="EMBL" id="JAHESC010000010">
    <property type="protein sequence ID" value="MBT1686673.1"/>
    <property type="molecule type" value="Genomic_DNA"/>
</dbReference>